<organism evidence="1">
    <name type="scientific">marine sediment metagenome</name>
    <dbReference type="NCBI Taxonomy" id="412755"/>
    <lineage>
        <taxon>unclassified sequences</taxon>
        <taxon>metagenomes</taxon>
        <taxon>ecological metagenomes</taxon>
    </lineage>
</organism>
<dbReference type="PANTHER" id="PTHR43421:SF1">
    <property type="entry name" value="METALLOPROTEASE PMBA"/>
    <property type="match status" value="1"/>
</dbReference>
<evidence type="ECO:0000313" key="1">
    <source>
        <dbReference type="EMBL" id="GAG80996.1"/>
    </source>
</evidence>
<dbReference type="GO" id="GO:0008237">
    <property type="term" value="F:metallopeptidase activity"/>
    <property type="evidence" value="ECO:0007669"/>
    <property type="project" value="InterPro"/>
</dbReference>
<dbReference type="EMBL" id="BART01012440">
    <property type="protein sequence ID" value="GAG80996.1"/>
    <property type="molecule type" value="Genomic_DNA"/>
</dbReference>
<dbReference type="InterPro" id="IPR036059">
    <property type="entry name" value="TldD/PmbA_sf"/>
</dbReference>
<sequence>MNNEKIDLIEKILNSKNIQEYEISHTEKKAYETIFLKDRVDNEREVTRSEYSLRILSQKKNETGIGIVRGNSLKPQDIEKNIDICLTLSKINLSTKYQFPAKVPIHKISIYDKNVIEDPLDVKKNLVEELLSKIKQKKEVNPTFGRFRVHVDESFLRNSNSIDVGALKTYFFIEFSLKAQKNGKLSEYWPFVVIKEKKHLDFSSRIEKWAKLAQDTLKAKPPKPANDATIIFSPQVLHNAINPVIDVHASGKAF</sequence>
<dbReference type="Gene3D" id="3.30.2290.10">
    <property type="entry name" value="PmbA/TldD superfamily"/>
    <property type="match status" value="1"/>
</dbReference>
<accession>X1C9H8</accession>
<comment type="caution">
    <text evidence="1">The sequence shown here is derived from an EMBL/GenBank/DDBJ whole genome shotgun (WGS) entry which is preliminary data.</text>
</comment>
<proteinExistence type="predicted"/>
<dbReference type="InterPro" id="IPR035068">
    <property type="entry name" value="TldD/PmbA_N"/>
</dbReference>
<dbReference type="SUPFAM" id="SSF111283">
    <property type="entry name" value="Putative modulator of DNA gyrase, PmbA/TldD"/>
    <property type="match status" value="1"/>
</dbReference>
<reference evidence="1" key="1">
    <citation type="journal article" date="2014" name="Front. Microbiol.">
        <title>High frequency of phylogenetically diverse reductive dehalogenase-homologous genes in deep subseafloor sedimentary metagenomes.</title>
        <authorList>
            <person name="Kawai M."/>
            <person name="Futagami T."/>
            <person name="Toyoda A."/>
            <person name="Takaki Y."/>
            <person name="Nishi S."/>
            <person name="Hori S."/>
            <person name="Arai W."/>
            <person name="Tsubouchi T."/>
            <person name="Morono Y."/>
            <person name="Uchiyama I."/>
            <person name="Ito T."/>
            <person name="Fujiyama A."/>
            <person name="Inagaki F."/>
            <person name="Takami H."/>
        </authorList>
    </citation>
    <scope>NUCLEOTIDE SEQUENCE</scope>
    <source>
        <strain evidence="1">Expedition CK06-06</strain>
    </source>
</reference>
<name>X1C9H8_9ZZZZ</name>
<feature type="non-terminal residue" evidence="1">
    <location>
        <position position="254"/>
    </location>
</feature>
<dbReference type="PANTHER" id="PTHR43421">
    <property type="entry name" value="METALLOPROTEASE PMBA"/>
    <property type="match status" value="1"/>
</dbReference>
<dbReference type="AlphaFoldDB" id="X1C9H8"/>
<dbReference type="InterPro" id="IPR047657">
    <property type="entry name" value="PmbA"/>
</dbReference>
<protein>
    <submittedName>
        <fullName evidence="1">Uncharacterized protein</fullName>
    </submittedName>
</protein>
<dbReference type="GO" id="GO:0005829">
    <property type="term" value="C:cytosol"/>
    <property type="evidence" value="ECO:0007669"/>
    <property type="project" value="TreeGrafter"/>
</dbReference>
<gene>
    <name evidence="1" type="ORF">S01H4_25965</name>
</gene>
<dbReference type="GO" id="GO:0006508">
    <property type="term" value="P:proteolysis"/>
    <property type="evidence" value="ECO:0007669"/>
    <property type="project" value="InterPro"/>
</dbReference>